<keyword evidence="11" id="KW-1185">Reference proteome</keyword>
<feature type="transmembrane region" description="Helical" evidence="8">
    <location>
        <begin position="91"/>
        <end position="113"/>
    </location>
</feature>
<comment type="subcellular location">
    <subcellularLocation>
        <location evidence="1">Cell membrane</location>
        <topology evidence="1">Multi-pass membrane protein</topology>
    </subcellularLocation>
</comment>
<gene>
    <name evidence="10" type="ORF">IDM40_04180</name>
</gene>
<evidence type="ECO:0000256" key="1">
    <source>
        <dbReference type="ARBA" id="ARBA00004651"/>
    </source>
</evidence>
<evidence type="ECO:0000256" key="8">
    <source>
        <dbReference type="SAM" id="Phobius"/>
    </source>
</evidence>
<evidence type="ECO:0000256" key="7">
    <source>
        <dbReference type="SAM" id="MobiDB-lite"/>
    </source>
</evidence>
<evidence type="ECO:0000256" key="6">
    <source>
        <dbReference type="ARBA" id="ARBA00023136"/>
    </source>
</evidence>
<keyword evidence="6 8" id="KW-0472">Membrane</keyword>
<dbReference type="InterPro" id="IPR055348">
    <property type="entry name" value="DctQ"/>
</dbReference>
<evidence type="ECO:0000259" key="9">
    <source>
        <dbReference type="Pfam" id="PF04290"/>
    </source>
</evidence>
<keyword evidence="4 8" id="KW-0812">Transmembrane</keyword>
<reference evidence="10 11" key="1">
    <citation type="submission" date="2020-09" db="EMBL/GenBank/DDBJ databases">
        <title>Diversity and distribution of actinomycetes associated with coral in the coast of Hainan.</title>
        <authorList>
            <person name="Li F."/>
        </authorList>
    </citation>
    <scope>NUCLEOTIDE SEQUENCE [LARGE SCALE GENOMIC DNA]</scope>
    <source>
        <strain evidence="10 11">HNM0947</strain>
    </source>
</reference>
<dbReference type="EMBL" id="JADBGI010000003">
    <property type="protein sequence ID" value="MBE2997909.1"/>
    <property type="molecule type" value="Genomic_DNA"/>
</dbReference>
<feature type="region of interest" description="Disordered" evidence="7">
    <location>
        <begin position="160"/>
        <end position="186"/>
    </location>
</feature>
<name>A0ABR9P240_9ACTN</name>
<dbReference type="Pfam" id="PF04290">
    <property type="entry name" value="DctQ"/>
    <property type="match status" value="1"/>
</dbReference>
<sequence>MERRRSRGVLPTANRVLLAAGALGIVAMMAHICVNAGLRAFAGSPLTGTNEIVTYWYMPLVALFGFVAAQHDGGHTEARVAFDRLPRANRVELHVAGLALTGLLCAGFAWFGLLEALRNFDLRLTGGVTEVTMWPVTFAVPAAYAVLALQTVTEAALAVRRARDGDPRPDRTPDRTGERGRADAAQ</sequence>
<evidence type="ECO:0000256" key="2">
    <source>
        <dbReference type="ARBA" id="ARBA00022448"/>
    </source>
</evidence>
<accession>A0ABR9P240</accession>
<dbReference type="RefSeq" id="WP_193120554.1">
    <property type="nucleotide sequence ID" value="NZ_JADBGI010000003.1"/>
</dbReference>
<feature type="compositionally biased region" description="Basic and acidic residues" evidence="7">
    <location>
        <begin position="161"/>
        <end position="186"/>
    </location>
</feature>
<evidence type="ECO:0000256" key="5">
    <source>
        <dbReference type="ARBA" id="ARBA00022989"/>
    </source>
</evidence>
<feature type="domain" description="Tripartite ATP-independent periplasmic transporters DctQ component" evidence="9">
    <location>
        <begin position="28"/>
        <end position="160"/>
    </location>
</feature>
<keyword evidence="2" id="KW-0813">Transport</keyword>
<proteinExistence type="predicted"/>
<evidence type="ECO:0000256" key="3">
    <source>
        <dbReference type="ARBA" id="ARBA00022475"/>
    </source>
</evidence>
<feature type="transmembrane region" description="Helical" evidence="8">
    <location>
        <begin position="133"/>
        <end position="159"/>
    </location>
</feature>
<organism evidence="10 11">
    <name type="scientific">Nocardiopsis coralli</name>
    <dbReference type="NCBI Taxonomy" id="2772213"/>
    <lineage>
        <taxon>Bacteria</taxon>
        <taxon>Bacillati</taxon>
        <taxon>Actinomycetota</taxon>
        <taxon>Actinomycetes</taxon>
        <taxon>Streptosporangiales</taxon>
        <taxon>Nocardiopsidaceae</taxon>
        <taxon>Nocardiopsis</taxon>
    </lineage>
</organism>
<feature type="transmembrane region" description="Helical" evidence="8">
    <location>
        <begin position="12"/>
        <end position="32"/>
    </location>
</feature>
<keyword evidence="5 8" id="KW-1133">Transmembrane helix</keyword>
<evidence type="ECO:0000256" key="4">
    <source>
        <dbReference type="ARBA" id="ARBA00022692"/>
    </source>
</evidence>
<evidence type="ECO:0000313" key="11">
    <source>
        <dbReference type="Proteomes" id="UP000806528"/>
    </source>
</evidence>
<protein>
    <submittedName>
        <fullName evidence="10">TRAP transporter small permease</fullName>
    </submittedName>
</protein>
<evidence type="ECO:0000313" key="10">
    <source>
        <dbReference type="EMBL" id="MBE2997909.1"/>
    </source>
</evidence>
<feature type="transmembrane region" description="Helical" evidence="8">
    <location>
        <begin position="52"/>
        <end position="70"/>
    </location>
</feature>
<dbReference type="Proteomes" id="UP000806528">
    <property type="component" value="Unassembled WGS sequence"/>
</dbReference>
<comment type="caution">
    <text evidence="10">The sequence shown here is derived from an EMBL/GenBank/DDBJ whole genome shotgun (WGS) entry which is preliminary data.</text>
</comment>
<keyword evidence="3" id="KW-1003">Cell membrane</keyword>